<protein>
    <submittedName>
        <fullName evidence="5">Nuclear speckle splicing regulatory protein 1-like protein</fullName>
    </submittedName>
</protein>
<dbReference type="Pfam" id="PF09745">
    <property type="entry name" value="NSRP1_N"/>
    <property type="match status" value="1"/>
</dbReference>
<dbReference type="InterPro" id="IPR018612">
    <property type="entry name" value="NSRP1_N"/>
</dbReference>
<dbReference type="EMBL" id="JACAZH010000007">
    <property type="protein sequence ID" value="KAF7363477.1"/>
    <property type="molecule type" value="Genomic_DNA"/>
</dbReference>
<reference evidence="5" key="1">
    <citation type="submission" date="2020-05" db="EMBL/GenBank/DDBJ databases">
        <title>Mycena genomes resolve the evolution of fungal bioluminescence.</title>
        <authorList>
            <person name="Tsai I.J."/>
        </authorList>
    </citation>
    <scope>NUCLEOTIDE SEQUENCE</scope>
    <source>
        <strain evidence="5">160909Yilan</strain>
    </source>
</reference>
<dbReference type="OrthoDB" id="446635at2759"/>
<feature type="compositionally biased region" description="Basic and acidic residues" evidence="3">
    <location>
        <begin position="374"/>
        <end position="417"/>
    </location>
</feature>
<comment type="caution">
    <text evidence="5">The sequence shown here is derived from an EMBL/GenBank/DDBJ whole genome shotgun (WGS) entry which is preliminary data.</text>
</comment>
<evidence type="ECO:0000259" key="4">
    <source>
        <dbReference type="Pfam" id="PF09745"/>
    </source>
</evidence>
<evidence type="ECO:0000256" key="2">
    <source>
        <dbReference type="ARBA" id="ARBA00023054"/>
    </source>
</evidence>
<proteinExistence type="inferred from homology"/>
<dbReference type="Proteomes" id="UP000623467">
    <property type="component" value="Unassembled WGS sequence"/>
</dbReference>
<keyword evidence="6" id="KW-1185">Reference proteome</keyword>
<gene>
    <name evidence="5" type="ORF">MSAN_01003600</name>
</gene>
<dbReference type="PANTHER" id="PTHR47845:SF1">
    <property type="entry name" value="NUCLEAR SPECKLE SPLICING REGULATORY PROTEIN 1 HOMOLOG"/>
    <property type="match status" value="1"/>
</dbReference>
<evidence type="ECO:0000256" key="3">
    <source>
        <dbReference type="SAM" id="MobiDB-lite"/>
    </source>
</evidence>
<feature type="region of interest" description="Disordered" evidence="3">
    <location>
        <begin position="368"/>
        <end position="429"/>
    </location>
</feature>
<feature type="domain" description="Nuclear speckle splicing regulatory protein 1 N-terminal" evidence="4">
    <location>
        <begin position="68"/>
        <end position="204"/>
    </location>
</feature>
<comment type="similarity">
    <text evidence="1">Belongs to the NSRP1 family.</text>
</comment>
<evidence type="ECO:0000313" key="6">
    <source>
        <dbReference type="Proteomes" id="UP000623467"/>
    </source>
</evidence>
<organism evidence="5 6">
    <name type="scientific">Mycena sanguinolenta</name>
    <dbReference type="NCBI Taxonomy" id="230812"/>
    <lineage>
        <taxon>Eukaryota</taxon>
        <taxon>Fungi</taxon>
        <taxon>Dikarya</taxon>
        <taxon>Basidiomycota</taxon>
        <taxon>Agaricomycotina</taxon>
        <taxon>Agaricomycetes</taxon>
        <taxon>Agaricomycetidae</taxon>
        <taxon>Agaricales</taxon>
        <taxon>Marasmiineae</taxon>
        <taxon>Mycenaceae</taxon>
        <taxon>Mycena</taxon>
    </lineage>
</organism>
<accession>A0A8H7D8K6</accession>
<evidence type="ECO:0000313" key="5">
    <source>
        <dbReference type="EMBL" id="KAF7363477.1"/>
    </source>
</evidence>
<feature type="compositionally biased region" description="Low complexity" evidence="3">
    <location>
        <begin position="1"/>
        <end position="29"/>
    </location>
</feature>
<sequence>MKLSFSLAKPKASSSASAAPAPSLKRPAAFAFGDDEPVDAAPTASLDKAASANKKLLAQNVHTSKTMQKRMDAEKKVDPTVFEYDEVWDKMQESKLKQKEVKQQEAKDKKVRLSLIHPIQSTSRNVRNSQLIIIQPKYIAALLASAKTRELDHLRAEEKLMQRERELEGDEFADKEMFVTQAYKDQMAAVRAAEEEEKKRDGKSRPYSTVCISVKYSILFFQISELLKKQGGGSSGMAHFYRKLLEDSEQKHEATVAATQKPVIGPMPNLTITKPPDFTPMSDLELAKRAREEGKDVELNDDNQIVDKRDLLVAGLNLSAPNTRKLERNSKMEQGKNNQEVQAHRAVGTAASRREINERRAREIQVQMEQEEERLEKEKAREEREATQRIVARRNDEGAVQTARERYQERKRQRLEMEQQQSAAAGEPD</sequence>
<dbReference type="AlphaFoldDB" id="A0A8H7D8K6"/>
<dbReference type="GO" id="GO:0000381">
    <property type="term" value="P:regulation of alternative mRNA splicing, via spliceosome"/>
    <property type="evidence" value="ECO:0007669"/>
    <property type="project" value="InterPro"/>
</dbReference>
<evidence type="ECO:0000256" key="1">
    <source>
        <dbReference type="ARBA" id="ARBA00010126"/>
    </source>
</evidence>
<dbReference type="InterPro" id="IPR053246">
    <property type="entry name" value="NS_splicing_regulatory_protein"/>
</dbReference>
<dbReference type="PANTHER" id="PTHR47845">
    <property type="entry name" value="NUCLEAR SPECKLE SPLICING REGULATORY PROTEIN 1 HOMOLOG"/>
    <property type="match status" value="1"/>
</dbReference>
<keyword evidence="2" id="KW-0175">Coiled coil</keyword>
<feature type="region of interest" description="Disordered" evidence="3">
    <location>
        <begin position="327"/>
        <end position="352"/>
    </location>
</feature>
<feature type="region of interest" description="Disordered" evidence="3">
    <location>
        <begin position="1"/>
        <end position="37"/>
    </location>
</feature>
<name>A0A8H7D8K6_9AGAR</name>